<accession>A0ABS8EE72</accession>
<evidence type="ECO:0000313" key="1">
    <source>
        <dbReference type="EMBL" id="MCC0098504.1"/>
    </source>
</evidence>
<dbReference type="RefSeq" id="WP_229340235.1">
    <property type="nucleotide sequence ID" value="NZ_JAINUL010000001.1"/>
</dbReference>
<organism evidence="1 2">
    <name type="scientific">Streptomyces flavotricini</name>
    <dbReference type="NCBI Taxonomy" id="66888"/>
    <lineage>
        <taxon>Bacteria</taxon>
        <taxon>Bacillati</taxon>
        <taxon>Actinomycetota</taxon>
        <taxon>Actinomycetes</taxon>
        <taxon>Kitasatosporales</taxon>
        <taxon>Streptomycetaceae</taxon>
        <taxon>Streptomyces</taxon>
    </lineage>
</organism>
<evidence type="ECO:0000313" key="2">
    <source>
        <dbReference type="Proteomes" id="UP001520654"/>
    </source>
</evidence>
<proteinExistence type="predicted"/>
<name>A0ABS8EE72_9ACTN</name>
<dbReference type="EMBL" id="JAINUL010000001">
    <property type="protein sequence ID" value="MCC0098504.1"/>
    <property type="molecule type" value="Genomic_DNA"/>
</dbReference>
<comment type="caution">
    <text evidence="1">The sequence shown here is derived from an EMBL/GenBank/DDBJ whole genome shotgun (WGS) entry which is preliminary data.</text>
</comment>
<keyword evidence="2" id="KW-1185">Reference proteome</keyword>
<gene>
    <name evidence="1" type="ORF">K7B10_27800</name>
</gene>
<reference evidence="1 2" key="1">
    <citation type="submission" date="2021-08" db="EMBL/GenBank/DDBJ databases">
        <title>Genomic Architecture of Streptomyces flavotricini NGL1 and Streptomyces erythrochromogenes HMS4 With Differential Plant Beneficial attributes and laccase production capabilities.</title>
        <authorList>
            <person name="Salwan R."/>
            <person name="Kaur R."/>
            <person name="Sharma V."/>
        </authorList>
    </citation>
    <scope>NUCLEOTIDE SEQUENCE [LARGE SCALE GENOMIC DNA]</scope>
    <source>
        <strain evidence="1 2">NGL1</strain>
    </source>
</reference>
<dbReference type="Proteomes" id="UP001520654">
    <property type="component" value="Unassembled WGS sequence"/>
</dbReference>
<sequence>MIDERNDGWSFATARVAARFGACEVRGAPGVEHAGGGRGTLCGIAARCLTCRLHLFEPDALQSCRRCRRAAKDAPTEPCVQERLHGRVRAAAGGRIREELLAALRGGAPVRLWINGPSADLAGFHARLDELTEGAGPAAEAFAAAAAIGMAVVEDDRWRFLVVLPGSGDGGPPVLARGLRDP</sequence>
<protein>
    <submittedName>
        <fullName evidence="1">Uncharacterized protein</fullName>
    </submittedName>
</protein>